<organism evidence="2 3">
    <name type="scientific">Sphingomonas caseinilyticus</name>
    <dbReference type="NCBI Taxonomy" id="2908205"/>
    <lineage>
        <taxon>Bacteria</taxon>
        <taxon>Pseudomonadati</taxon>
        <taxon>Pseudomonadota</taxon>
        <taxon>Alphaproteobacteria</taxon>
        <taxon>Sphingomonadales</taxon>
        <taxon>Sphingomonadaceae</taxon>
        <taxon>Sphingomonas</taxon>
    </lineage>
</organism>
<name>A0ABT0RX48_9SPHN</name>
<sequence>MLVPWVAFVLAAAAPPQTKTPELTTAAFLEAFSAMDQARFDEFFAPDVTMFFPGGGSNPRTRVEGREAVLSTFHDFFKMLKEQGTTSLDIAPQDQRVQIIGDVAVVSFGLDWGDAVGRRSIVLRKIGEEWRIAHFHASTVDK</sequence>
<protein>
    <submittedName>
        <fullName evidence="2">Nuclear transport factor 2 family protein</fullName>
    </submittedName>
</protein>
<evidence type="ECO:0000313" key="3">
    <source>
        <dbReference type="Proteomes" id="UP001203410"/>
    </source>
</evidence>
<evidence type="ECO:0000313" key="2">
    <source>
        <dbReference type="EMBL" id="MCL6699605.1"/>
    </source>
</evidence>
<dbReference type="Gene3D" id="3.10.450.50">
    <property type="match status" value="1"/>
</dbReference>
<reference evidence="2 3" key="1">
    <citation type="submission" date="2022-05" db="EMBL/GenBank/DDBJ databases">
        <authorList>
            <person name="Jo J.-H."/>
            <person name="Im W.-T."/>
        </authorList>
    </citation>
    <scope>NUCLEOTIDE SEQUENCE [LARGE SCALE GENOMIC DNA]</scope>
    <source>
        <strain evidence="2 3">NSE70-1</strain>
    </source>
</reference>
<dbReference type="InterPro" id="IPR032710">
    <property type="entry name" value="NTF2-like_dom_sf"/>
</dbReference>
<dbReference type="SUPFAM" id="SSF54427">
    <property type="entry name" value="NTF2-like"/>
    <property type="match status" value="1"/>
</dbReference>
<dbReference type="InterPro" id="IPR037401">
    <property type="entry name" value="SnoaL-like"/>
</dbReference>
<dbReference type="Proteomes" id="UP001203410">
    <property type="component" value="Unassembled WGS sequence"/>
</dbReference>
<keyword evidence="3" id="KW-1185">Reference proteome</keyword>
<dbReference type="CDD" id="cd00531">
    <property type="entry name" value="NTF2_like"/>
    <property type="match status" value="1"/>
</dbReference>
<feature type="domain" description="SnoaL-like" evidence="1">
    <location>
        <begin position="25"/>
        <end position="140"/>
    </location>
</feature>
<dbReference type="RefSeq" id="WP_249905058.1">
    <property type="nucleotide sequence ID" value="NZ_JAMGBA010000003.1"/>
</dbReference>
<gene>
    <name evidence="2" type="ORF">LZ496_12535</name>
</gene>
<proteinExistence type="predicted"/>
<dbReference type="EMBL" id="JAMGBA010000003">
    <property type="protein sequence ID" value="MCL6699605.1"/>
    <property type="molecule type" value="Genomic_DNA"/>
</dbReference>
<comment type="caution">
    <text evidence="2">The sequence shown here is derived from an EMBL/GenBank/DDBJ whole genome shotgun (WGS) entry which is preliminary data.</text>
</comment>
<evidence type="ECO:0000259" key="1">
    <source>
        <dbReference type="Pfam" id="PF13474"/>
    </source>
</evidence>
<accession>A0ABT0RX48</accession>
<dbReference type="Pfam" id="PF13474">
    <property type="entry name" value="SnoaL_3"/>
    <property type="match status" value="1"/>
</dbReference>